<organism evidence="2">
    <name type="scientific">Medioppia subpectinata</name>
    <dbReference type="NCBI Taxonomy" id="1979941"/>
    <lineage>
        <taxon>Eukaryota</taxon>
        <taxon>Metazoa</taxon>
        <taxon>Ecdysozoa</taxon>
        <taxon>Arthropoda</taxon>
        <taxon>Chelicerata</taxon>
        <taxon>Arachnida</taxon>
        <taxon>Acari</taxon>
        <taxon>Acariformes</taxon>
        <taxon>Sarcoptiformes</taxon>
        <taxon>Oribatida</taxon>
        <taxon>Brachypylina</taxon>
        <taxon>Oppioidea</taxon>
        <taxon>Oppiidae</taxon>
        <taxon>Medioppia</taxon>
    </lineage>
</organism>
<dbReference type="OrthoDB" id="6501919at2759"/>
<accession>A0A7R9KHD3</accession>
<sequence length="323" mass="35445">MNNIIVIVLISCVALAQCNREPRFAPYIFLSKSLDFKLVEFHKQHGINAFSLAFALSDNGACKPSWFDNVPIDDPTIVKEIQAFRALGGQLIVSTGGAGGLYLENWCHSVQELTAAYKQVLSVTGATGLDVDVEVSLPLDVVMGALVAIQKENPAITVSFTVPTQGDDYGMNDPYGVDVLKSAAAHGVNVDVVNVMVMDFKTSKPGRSYGEAITKVGEFSVQQMAKIWPQKSEIELYGMLGLTPMLGLNNNQEHFMQSDAQAVVAFAKQKQIGHLGFWSINRDKQCRKVSPKFNGNRVEPDPDCSNVQQQAFEFTDIFNTIFQ</sequence>
<protein>
    <recommendedName>
        <fullName evidence="4">Chitinase</fullName>
    </recommendedName>
</protein>
<gene>
    <name evidence="2" type="ORF">OSB1V03_LOCUS3334</name>
</gene>
<name>A0A7R9KHD3_9ACAR</name>
<reference evidence="2" key="1">
    <citation type="submission" date="2020-11" db="EMBL/GenBank/DDBJ databases">
        <authorList>
            <person name="Tran Van P."/>
        </authorList>
    </citation>
    <scope>NUCLEOTIDE SEQUENCE</scope>
</reference>
<keyword evidence="3" id="KW-1185">Reference proteome</keyword>
<proteinExistence type="predicted"/>
<dbReference type="PANTHER" id="PTHR42976:SF1">
    <property type="entry name" value="GH18 DOMAIN-CONTAINING PROTEIN-RELATED"/>
    <property type="match status" value="1"/>
</dbReference>
<dbReference type="EMBL" id="CAJPIZ010001332">
    <property type="protein sequence ID" value="CAG2103301.1"/>
    <property type="molecule type" value="Genomic_DNA"/>
</dbReference>
<feature type="signal peptide" evidence="1">
    <location>
        <begin position="1"/>
        <end position="18"/>
    </location>
</feature>
<dbReference type="InterPro" id="IPR052750">
    <property type="entry name" value="GH18_Chitinase"/>
</dbReference>
<keyword evidence="1" id="KW-0732">Signal</keyword>
<dbReference type="InterPro" id="IPR017853">
    <property type="entry name" value="GH"/>
</dbReference>
<dbReference type="AlphaFoldDB" id="A0A7R9KHD3"/>
<dbReference type="EMBL" id="OC855907">
    <property type="protein sequence ID" value="CAD7622871.1"/>
    <property type="molecule type" value="Genomic_DNA"/>
</dbReference>
<dbReference type="Proteomes" id="UP000759131">
    <property type="component" value="Unassembled WGS sequence"/>
</dbReference>
<evidence type="ECO:0000256" key="1">
    <source>
        <dbReference type="SAM" id="SignalP"/>
    </source>
</evidence>
<feature type="chain" id="PRO_5036210934" description="Chitinase" evidence="1">
    <location>
        <begin position="19"/>
        <end position="323"/>
    </location>
</feature>
<dbReference type="SUPFAM" id="SSF51445">
    <property type="entry name" value="(Trans)glycosidases"/>
    <property type="match status" value="1"/>
</dbReference>
<evidence type="ECO:0008006" key="4">
    <source>
        <dbReference type="Google" id="ProtNLM"/>
    </source>
</evidence>
<dbReference type="Gene3D" id="3.20.20.80">
    <property type="entry name" value="Glycosidases"/>
    <property type="match status" value="1"/>
</dbReference>
<evidence type="ECO:0000313" key="3">
    <source>
        <dbReference type="Proteomes" id="UP000759131"/>
    </source>
</evidence>
<dbReference type="PANTHER" id="PTHR42976">
    <property type="entry name" value="BIFUNCTIONAL CHITINASE/LYSOZYME-RELATED"/>
    <property type="match status" value="1"/>
</dbReference>
<evidence type="ECO:0000313" key="2">
    <source>
        <dbReference type="EMBL" id="CAD7622871.1"/>
    </source>
</evidence>